<dbReference type="AlphaFoldDB" id="A0A4Y2I6M8"/>
<protein>
    <submittedName>
        <fullName evidence="2">Uncharacterized protein</fullName>
    </submittedName>
</protein>
<dbReference type="Proteomes" id="UP000499080">
    <property type="component" value="Unassembled WGS sequence"/>
</dbReference>
<evidence type="ECO:0000313" key="3">
    <source>
        <dbReference type="Proteomes" id="UP000499080"/>
    </source>
</evidence>
<feature type="region of interest" description="Disordered" evidence="1">
    <location>
        <begin position="93"/>
        <end position="119"/>
    </location>
</feature>
<name>A0A4Y2I6M8_ARAVE</name>
<evidence type="ECO:0000256" key="1">
    <source>
        <dbReference type="SAM" id="MobiDB-lite"/>
    </source>
</evidence>
<feature type="compositionally biased region" description="Low complexity" evidence="1">
    <location>
        <begin position="95"/>
        <end position="113"/>
    </location>
</feature>
<organism evidence="2 3">
    <name type="scientific">Araneus ventricosus</name>
    <name type="common">Orbweaver spider</name>
    <name type="synonym">Epeira ventricosa</name>
    <dbReference type="NCBI Taxonomy" id="182803"/>
    <lineage>
        <taxon>Eukaryota</taxon>
        <taxon>Metazoa</taxon>
        <taxon>Ecdysozoa</taxon>
        <taxon>Arthropoda</taxon>
        <taxon>Chelicerata</taxon>
        <taxon>Arachnida</taxon>
        <taxon>Araneae</taxon>
        <taxon>Araneomorphae</taxon>
        <taxon>Entelegynae</taxon>
        <taxon>Araneoidea</taxon>
        <taxon>Araneidae</taxon>
        <taxon>Araneus</taxon>
    </lineage>
</organism>
<sequence>MDDSLSETFTSLPLHFFWNTGCQTYSLMRNPVDRGTVWDSNVVRFPFIPFGHKSEIRSFEAGDKSPMRGSQTGEIRSGKGRCSLQKAKFLRVREGSQSGGRRSRGGIEAAGSALWSIRE</sequence>
<evidence type="ECO:0000313" key="2">
    <source>
        <dbReference type="EMBL" id="GBM73265.1"/>
    </source>
</evidence>
<gene>
    <name evidence="2" type="ORF">AVEN_158624_1</name>
</gene>
<accession>A0A4Y2I6M8</accession>
<dbReference type="EMBL" id="BGPR01002427">
    <property type="protein sequence ID" value="GBM73265.1"/>
    <property type="molecule type" value="Genomic_DNA"/>
</dbReference>
<comment type="caution">
    <text evidence="2">The sequence shown here is derived from an EMBL/GenBank/DDBJ whole genome shotgun (WGS) entry which is preliminary data.</text>
</comment>
<proteinExistence type="predicted"/>
<reference evidence="2 3" key="1">
    <citation type="journal article" date="2019" name="Sci. Rep.">
        <title>Orb-weaving spider Araneus ventricosus genome elucidates the spidroin gene catalogue.</title>
        <authorList>
            <person name="Kono N."/>
            <person name="Nakamura H."/>
            <person name="Ohtoshi R."/>
            <person name="Moran D.A.P."/>
            <person name="Shinohara A."/>
            <person name="Yoshida Y."/>
            <person name="Fujiwara M."/>
            <person name="Mori M."/>
            <person name="Tomita M."/>
            <person name="Arakawa K."/>
        </authorList>
    </citation>
    <scope>NUCLEOTIDE SEQUENCE [LARGE SCALE GENOMIC DNA]</scope>
</reference>
<keyword evidence="3" id="KW-1185">Reference proteome</keyword>